<name>A0ABU8SM70_9LACO</name>
<organism evidence="1 2">
    <name type="scientific">Nicoliella lavandulae</name>
    <dbReference type="NCBI Taxonomy" id="3082954"/>
    <lineage>
        <taxon>Bacteria</taxon>
        <taxon>Bacillati</taxon>
        <taxon>Bacillota</taxon>
        <taxon>Bacilli</taxon>
        <taxon>Lactobacillales</taxon>
        <taxon>Lactobacillaceae</taxon>
        <taxon>Nicoliella</taxon>
    </lineage>
</organism>
<gene>
    <name evidence="1" type="ORF">R4146_07565</name>
</gene>
<sequence length="75" mass="8938">MEAILFYKRMGCRKTVDVIKDTNIIVSILLEQKNILRLTKDTKLDVSKEERYVDRFKQKKLYLLVEGKTFLVKND</sequence>
<dbReference type="RefSeq" id="WP_339960845.1">
    <property type="nucleotide sequence ID" value="NZ_JAWMWH010000003.1"/>
</dbReference>
<accession>A0ABU8SM70</accession>
<evidence type="ECO:0000313" key="2">
    <source>
        <dbReference type="Proteomes" id="UP001370590"/>
    </source>
</evidence>
<dbReference type="EMBL" id="JAWMWH010000003">
    <property type="protein sequence ID" value="MEJ6400998.1"/>
    <property type="molecule type" value="Genomic_DNA"/>
</dbReference>
<comment type="caution">
    <text evidence="1">The sequence shown here is derived from an EMBL/GenBank/DDBJ whole genome shotgun (WGS) entry which is preliminary data.</text>
</comment>
<dbReference type="Proteomes" id="UP001370590">
    <property type="component" value="Unassembled WGS sequence"/>
</dbReference>
<reference evidence="1 2" key="1">
    <citation type="submission" date="2023-10" db="EMBL/GenBank/DDBJ databases">
        <title>Nicoliella lavandulae sp. nov. isolated from Lavandula angustifolia flowers.</title>
        <authorList>
            <person name="Alcantara C."/>
            <person name="Zuniga M."/>
            <person name="Landete J.M."/>
            <person name="Monedero V."/>
        </authorList>
    </citation>
    <scope>NUCLEOTIDE SEQUENCE [LARGE SCALE GENOMIC DNA]</scope>
    <source>
        <strain evidence="1 2">Es01</strain>
    </source>
</reference>
<protein>
    <submittedName>
        <fullName evidence="1">Uncharacterized protein</fullName>
    </submittedName>
</protein>
<proteinExistence type="predicted"/>
<evidence type="ECO:0000313" key="1">
    <source>
        <dbReference type="EMBL" id="MEJ6400998.1"/>
    </source>
</evidence>
<keyword evidence="2" id="KW-1185">Reference proteome</keyword>